<protein>
    <submittedName>
        <fullName evidence="1">Uncharacterized protein</fullName>
    </submittedName>
</protein>
<accession>A0A7D5V963</accession>
<name>A0A7D5V963_9NEIS</name>
<reference evidence="1 2" key="1">
    <citation type="journal article" date="2016" name="Int. J. Syst. Evol. Microbiol.">
        <title>Chitinibacter fontanus sp. nov., isolated from a spring.</title>
        <authorList>
            <person name="Sheu S.Y."/>
            <person name="Li Y.S."/>
            <person name="Young C.C."/>
            <person name="Chen W.M."/>
        </authorList>
    </citation>
    <scope>NUCLEOTIDE SEQUENCE [LARGE SCALE GENOMIC DNA]</scope>
    <source>
        <strain evidence="1 2">STM-7</strain>
    </source>
</reference>
<gene>
    <name evidence="1" type="ORF">HZU75_06225</name>
</gene>
<organism evidence="1 2">
    <name type="scientific">Chitinibacter fontanus</name>
    <dbReference type="NCBI Taxonomy" id="1737446"/>
    <lineage>
        <taxon>Bacteria</taxon>
        <taxon>Pseudomonadati</taxon>
        <taxon>Pseudomonadota</taxon>
        <taxon>Betaproteobacteria</taxon>
        <taxon>Neisseriales</taxon>
        <taxon>Chitinibacteraceae</taxon>
        <taxon>Chitinibacter</taxon>
    </lineage>
</organism>
<dbReference type="Proteomes" id="UP000510822">
    <property type="component" value="Chromosome"/>
</dbReference>
<dbReference type="KEGG" id="cfon:HZU75_06225"/>
<dbReference type="EMBL" id="CP058952">
    <property type="protein sequence ID" value="QLI81158.1"/>
    <property type="molecule type" value="Genomic_DNA"/>
</dbReference>
<dbReference type="RefSeq" id="WP_180308288.1">
    <property type="nucleotide sequence ID" value="NZ_CP058952.1"/>
</dbReference>
<dbReference type="AlphaFoldDB" id="A0A7D5V963"/>
<evidence type="ECO:0000313" key="1">
    <source>
        <dbReference type="EMBL" id="QLI81158.1"/>
    </source>
</evidence>
<sequence>MKITSIHARNRIFSDYQIQKYAHLEAEQGDAGTDQDQAGAEHVSASYTRAVARWNGVERRTNPDRRQQTRRQYRVVSMLDTRTESDRRRQGRRQSDRLLGAFIACKV</sequence>
<proteinExistence type="predicted"/>
<evidence type="ECO:0000313" key="2">
    <source>
        <dbReference type="Proteomes" id="UP000510822"/>
    </source>
</evidence>
<keyword evidence="2" id="KW-1185">Reference proteome</keyword>